<gene>
    <name evidence="2" type="ORF">ACFSQZ_05375</name>
</gene>
<protein>
    <submittedName>
        <fullName evidence="2">FAD-dependent monooxygenase</fullName>
    </submittedName>
</protein>
<comment type="caution">
    <text evidence="2">The sequence shown here is derived from an EMBL/GenBank/DDBJ whole genome shotgun (WGS) entry which is preliminary data.</text>
</comment>
<dbReference type="EMBL" id="JBHUJC010000018">
    <property type="protein sequence ID" value="MFD2275891.1"/>
    <property type="molecule type" value="Genomic_DNA"/>
</dbReference>
<dbReference type="PANTHER" id="PTHR42685:SF18">
    <property type="entry name" value="DIGERANYLGERANYLGLYCEROPHOSPHOLIPID REDUCTASE"/>
    <property type="match status" value="1"/>
</dbReference>
<name>A0ABW5E0K5_9BACT</name>
<dbReference type="InterPro" id="IPR036188">
    <property type="entry name" value="FAD/NAD-bd_sf"/>
</dbReference>
<dbReference type="RefSeq" id="WP_377095372.1">
    <property type="nucleotide sequence ID" value="NZ_JBHSJM010000001.1"/>
</dbReference>
<accession>A0ABW5E0K5</accession>
<dbReference type="PANTHER" id="PTHR42685">
    <property type="entry name" value="GERANYLGERANYL DIPHOSPHATE REDUCTASE"/>
    <property type="match status" value="1"/>
</dbReference>
<sequence>MNLYDTVIVGGSYAGLSCARSAAAHGLDTLVLERKRDLGAKIRTTGIFVGEAAEVLAVPHRLKRDIHGVRLYAPSLKSLDLESRGYRFQSINTPELMRWMGRQAELNGAEIRTGENVAQLSESLNGVEFPSQLVRARFGVGADGARSNYARLLGLPENREFLVGAEVEMIGVHGVDQDRLHVFLDSEIAPGYIAWVVPGVGVTQIGLAVRKPHQPQLGRFLEKLKKVFDFRNAKVVERRGGLIPCGGAKREWFTDRSMLLGDAAGWVSPLTAGGIHPSLQVGKAAGEAIADFLEGRISHPAALLEWRRPEWRTKQLLRWGMDTISLPNSLLNLAIGNPIFAKLSQIIFFHHRGLKDPEAWKAIASSEQGESLPVDRQSLAEWFLSP</sequence>
<dbReference type="Proteomes" id="UP001597297">
    <property type="component" value="Unassembled WGS sequence"/>
</dbReference>
<feature type="domain" description="FAD-binding" evidence="1">
    <location>
        <begin position="5"/>
        <end position="159"/>
    </location>
</feature>
<dbReference type="InterPro" id="IPR002938">
    <property type="entry name" value="FAD-bd"/>
</dbReference>
<dbReference type="Pfam" id="PF01494">
    <property type="entry name" value="FAD_binding_3"/>
    <property type="match status" value="1"/>
</dbReference>
<proteinExistence type="predicted"/>
<dbReference type="SUPFAM" id="SSF51905">
    <property type="entry name" value="FAD/NAD(P)-binding domain"/>
    <property type="match status" value="1"/>
</dbReference>
<dbReference type="Gene3D" id="3.50.50.60">
    <property type="entry name" value="FAD/NAD(P)-binding domain"/>
    <property type="match status" value="1"/>
</dbReference>
<evidence type="ECO:0000313" key="2">
    <source>
        <dbReference type="EMBL" id="MFD2275891.1"/>
    </source>
</evidence>
<keyword evidence="2" id="KW-0503">Monooxygenase</keyword>
<reference evidence="3" key="1">
    <citation type="journal article" date="2019" name="Int. J. Syst. Evol. Microbiol.">
        <title>The Global Catalogue of Microorganisms (GCM) 10K type strain sequencing project: providing services to taxonomists for standard genome sequencing and annotation.</title>
        <authorList>
            <consortium name="The Broad Institute Genomics Platform"/>
            <consortium name="The Broad Institute Genome Sequencing Center for Infectious Disease"/>
            <person name="Wu L."/>
            <person name="Ma J."/>
        </authorList>
    </citation>
    <scope>NUCLEOTIDE SEQUENCE [LARGE SCALE GENOMIC DNA]</scope>
    <source>
        <strain evidence="3">JCM 16545</strain>
    </source>
</reference>
<dbReference type="PRINTS" id="PR00420">
    <property type="entry name" value="RNGMNOXGNASE"/>
</dbReference>
<evidence type="ECO:0000259" key="1">
    <source>
        <dbReference type="Pfam" id="PF01494"/>
    </source>
</evidence>
<keyword evidence="2" id="KW-0560">Oxidoreductase</keyword>
<dbReference type="InterPro" id="IPR050407">
    <property type="entry name" value="Geranylgeranyl_reductase"/>
</dbReference>
<keyword evidence="3" id="KW-1185">Reference proteome</keyword>
<evidence type="ECO:0000313" key="3">
    <source>
        <dbReference type="Proteomes" id="UP001597297"/>
    </source>
</evidence>
<organism evidence="2 3">
    <name type="scientific">Rubritalea spongiae</name>
    <dbReference type="NCBI Taxonomy" id="430797"/>
    <lineage>
        <taxon>Bacteria</taxon>
        <taxon>Pseudomonadati</taxon>
        <taxon>Verrucomicrobiota</taxon>
        <taxon>Verrucomicrobiia</taxon>
        <taxon>Verrucomicrobiales</taxon>
        <taxon>Rubritaleaceae</taxon>
        <taxon>Rubritalea</taxon>
    </lineage>
</organism>
<dbReference type="GO" id="GO:0004497">
    <property type="term" value="F:monooxygenase activity"/>
    <property type="evidence" value="ECO:0007669"/>
    <property type="project" value="UniProtKB-KW"/>
</dbReference>